<comment type="similarity">
    <text evidence="2">Belongs to the PheA/TfdB FAD monooxygenase family.</text>
</comment>
<dbReference type="InterPro" id="IPR036188">
    <property type="entry name" value="FAD/NAD-bd_sf"/>
</dbReference>
<dbReference type="InterPro" id="IPR036249">
    <property type="entry name" value="Thioredoxin-like_sf"/>
</dbReference>
<accession>A0A165SJ51</accession>
<evidence type="ECO:0000256" key="5">
    <source>
        <dbReference type="ARBA" id="ARBA00023002"/>
    </source>
</evidence>
<dbReference type="PANTHER" id="PTHR43004:SF19">
    <property type="entry name" value="BINDING MONOOXYGENASE, PUTATIVE (JCVI)-RELATED"/>
    <property type="match status" value="1"/>
</dbReference>
<dbReference type="InterPro" id="IPR050641">
    <property type="entry name" value="RIFMO-like"/>
</dbReference>
<dbReference type="Proteomes" id="UP000076761">
    <property type="component" value="Unassembled WGS sequence"/>
</dbReference>
<dbReference type="OrthoDB" id="2690153at2759"/>
<dbReference type="GO" id="GO:0016709">
    <property type="term" value="F:oxidoreductase activity, acting on paired donors, with incorporation or reduction of molecular oxygen, NAD(P)H as one donor, and incorporation of one atom of oxygen"/>
    <property type="evidence" value="ECO:0007669"/>
    <property type="project" value="UniProtKB-ARBA"/>
</dbReference>
<reference evidence="8 9" key="1">
    <citation type="journal article" date="2016" name="Mol. Biol. Evol.">
        <title>Comparative Genomics of Early-Diverging Mushroom-Forming Fungi Provides Insights into the Origins of Lignocellulose Decay Capabilities.</title>
        <authorList>
            <person name="Nagy L.G."/>
            <person name="Riley R."/>
            <person name="Tritt A."/>
            <person name="Adam C."/>
            <person name="Daum C."/>
            <person name="Floudas D."/>
            <person name="Sun H."/>
            <person name="Yadav J.S."/>
            <person name="Pangilinan J."/>
            <person name="Larsson K.H."/>
            <person name="Matsuura K."/>
            <person name="Barry K."/>
            <person name="Labutti K."/>
            <person name="Kuo R."/>
            <person name="Ohm R.A."/>
            <person name="Bhattacharya S.S."/>
            <person name="Shirouzu T."/>
            <person name="Yoshinaga Y."/>
            <person name="Martin F.M."/>
            <person name="Grigoriev I.V."/>
            <person name="Hibbett D.S."/>
        </authorList>
    </citation>
    <scope>NUCLEOTIDE SEQUENCE [LARGE SCALE GENOMIC DNA]</scope>
    <source>
        <strain evidence="8 9">HHB14362 ss-1</strain>
    </source>
</reference>
<dbReference type="SUPFAM" id="SSF52833">
    <property type="entry name" value="Thioredoxin-like"/>
    <property type="match status" value="1"/>
</dbReference>
<protein>
    <submittedName>
        <fullName evidence="8">Uncharacterized protein</fullName>
    </submittedName>
</protein>
<evidence type="ECO:0000256" key="3">
    <source>
        <dbReference type="ARBA" id="ARBA00022630"/>
    </source>
</evidence>
<dbReference type="InterPro" id="IPR038220">
    <property type="entry name" value="PHOX_C_sf"/>
</dbReference>
<dbReference type="Gene3D" id="3.50.50.60">
    <property type="entry name" value="FAD/NAD(P)-binding domain"/>
    <property type="match status" value="1"/>
</dbReference>
<name>A0A165SJ51_9AGAM</name>
<dbReference type="InParanoid" id="A0A165SJ51"/>
<dbReference type="STRING" id="1314782.A0A165SJ51"/>
<dbReference type="PANTHER" id="PTHR43004">
    <property type="entry name" value="TRK SYSTEM POTASSIUM UPTAKE PROTEIN"/>
    <property type="match status" value="1"/>
</dbReference>
<feature type="domain" description="FAD-binding" evidence="6">
    <location>
        <begin position="3"/>
        <end position="353"/>
    </location>
</feature>
<dbReference type="GO" id="GO:0071949">
    <property type="term" value="F:FAD binding"/>
    <property type="evidence" value="ECO:0007669"/>
    <property type="project" value="InterPro"/>
</dbReference>
<evidence type="ECO:0000256" key="4">
    <source>
        <dbReference type="ARBA" id="ARBA00022827"/>
    </source>
</evidence>
<dbReference type="EMBL" id="KV425573">
    <property type="protein sequence ID" value="KZT25236.1"/>
    <property type="molecule type" value="Genomic_DNA"/>
</dbReference>
<dbReference type="InterPro" id="IPR012941">
    <property type="entry name" value="Phe_hydrox_C_dim_dom"/>
</dbReference>
<feature type="domain" description="Phenol hydroxylase-like C-terminal dimerisation" evidence="7">
    <location>
        <begin position="513"/>
        <end position="556"/>
    </location>
</feature>
<dbReference type="SUPFAM" id="SSF51905">
    <property type="entry name" value="FAD/NAD(P)-binding domain"/>
    <property type="match status" value="1"/>
</dbReference>
<dbReference type="Pfam" id="PF01494">
    <property type="entry name" value="FAD_binding_3"/>
    <property type="match status" value="1"/>
</dbReference>
<dbReference type="Pfam" id="PF07976">
    <property type="entry name" value="Phe_hydrox_dim"/>
    <property type="match status" value="1"/>
</dbReference>
<keyword evidence="3" id="KW-0285">Flavoprotein</keyword>
<keyword evidence="5" id="KW-0560">Oxidoreductase</keyword>
<keyword evidence="4" id="KW-0274">FAD</keyword>
<evidence type="ECO:0000313" key="8">
    <source>
        <dbReference type="EMBL" id="KZT25236.1"/>
    </source>
</evidence>
<dbReference type="AlphaFoldDB" id="A0A165SJ51"/>
<sequence length="557" mass="61025">MPTEIFIVGAGPAGLVLALTLLHNGVPVRIIDKLTTPRVGQKGSGVQPRTLELFKFLDVLPDVLWEGRYYPPTRLYKFPGGIEPAKTWYQAERSAPKPGTPYLNPILIGQDHLETILRTHVERCGGRVEMGTELIDFNQDGEVVKARITKNVDGKDVEETVNAKFLVGTDGAKGIVRKQLGLQFLGETRDWQRIITGDVHVEGLDNDHWHRWANDRDEQVVLRPTERFNNVFTLMCGGPNVDYSKLVSDPKALVEFIESVIERKDLKFGDFVWLSEFRPNIRMVDAFGLGRVFVAGDAAHVHSPTGGQGMNSSVQDAFNLGWKLALVCKSLSPLSLLSTYSEERLPVIAEMLHLSTHLLNKTTGNNADLSAGLKRGGKLLQLGVNYQWSSIIVDERYSTNSELTAGAQVQNAYGAEEAGEEILRAGDRAPDAPGLVSRSPDSFVTSLFQVFKPTFHTVLVFTCNPDEAAVIAQSLQALPAGSVFTVAIAPGTRGYGPHVVFEGVDIAFIDVDGFAYKHYGVAEDKVTVVVVRPDSFVGAIIVSGVDGLKRYFGKILV</sequence>
<organism evidence="8 9">
    <name type="scientific">Neolentinus lepideus HHB14362 ss-1</name>
    <dbReference type="NCBI Taxonomy" id="1314782"/>
    <lineage>
        <taxon>Eukaryota</taxon>
        <taxon>Fungi</taxon>
        <taxon>Dikarya</taxon>
        <taxon>Basidiomycota</taxon>
        <taxon>Agaricomycotina</taxon>
        <taxon>Agaricomycetes</taxon>
        <taxon>Gloeophyllales</taxon>
        <taxon>Gloeophyllaceae</taxon>
        <taxon>Neolentinus</taxon>
    </lineage>
</organism>
<comment type="cofactor">
    <cofactor evidence="1">
        <name>FAD</name>
        <dbReference type="ChEBI" id="CHEBI:57692"/>
    </cofactor>
</comment>
<evidence type="ECO:0000256" key="1">
    <source>
        <dbReference type="ARBA" id="ARBA00001974"/>
    </source>
</evidence>
<keyword evidence="9" id="KW-1185">Reference proteome</keyword>
<gene>
    <name evidence="8" type="ORF">NEOLEDRAFT_1178648</name>
</gene>
<dbReference type="PRINTS" id="PR00420">
    <property type="entry name" value="RNGMNOXGNASE"/>
</dbReference>
<dbReference type="Gene3D" id="3.30.70.2450">
    <property type="match status" value="1"/>
</dbReference>
<dbReference type="InterPro" id="IPR002938">
    <property type="entry name" value="FAD-bd"/>
</dbReference>
<evidence type="ECO:0000313" key="9">
    <source>
        <dbReference type="Proteomes" id="UP000076761"/>
    </source>
</evidence>
<proteinExistence type="inferred from homology"/>
<evidence type="ECO:0000259" key="6">
    <source>
        <dbReference type="Pfam" id="PF01494"/>
    </source>
</evidence>
<dbReference type="Gene3D" id="3.40.30.20">
    <property type="match status" value="1"/>
</dbReference>
<evidence type="ECO:0000256" key="2">
    <source>
        <dbReference type="ARBA" id="ARBA00007801"/>
    </source>
</evidence>
<evidence type="ECO:0000259" key="7">
    <source>
        <dbReference type="Pfam" id="PF07976"/>
    </source>
</evidence>